<reference evidence="3" key="1">
    <citation type="journal article" date="2014" name="Int. J. Syst. Evol. Microbiol.">
        <title>Complete genome sequence of Corynebacterium casei LMG S-19264T (=DSM 44701T), isolated from a smear-ripened cheese.</title>
        <authorList>
            <consortium name="US DOE Joint Genome Institute (JGI-PGF)"/>
            <person name="Walter F."/>
            <person name="Albersmeier A."/>
            <person name="Kalinowski J."/>
            <person name="Ruckert C."/>
        </authorList>
    </citation>
    <scope>NUCLEOTIDE SEQUENCE</scope>
    <source>
        <strain evidence="3">CGMCC 1.15367</strain>
    </source>
</reference>
<comment type="caution">
    <text evidence="3">The sequence shown here is derived from an EMBL/GenBank/DDBJ whole genome shotgun (WGS) entry which is preliminary data.</text>
</comment>
<protein>
    <recommendedName>
        <fullName evidence="2">PRC-barrel domain-containing protein</fullName>
    </recommendedName>
</protein>
<feature type="signal peptide" evidence="1">
    <location>
        <begin position="1"/>
        <end position="25"/>
    </location>
</feature>
<keyword evidence="4" id="KW-1185">Reference proteome</keyword>
<gene>
    <name evidence="3" type="ORF">GCM10011390_07400</name>
</gene>
<feature type="chain" id="PRO_5037977193" description="PRC-barrel domain-containing protein" evidence="1">
    <location>
        <begin position="26"/>
        <end position="125"/>
    </location>
</feature>
<dbReference type="AlphaFoldDB" id="A0A916ZDW0"/>
<organism evidence="3 4">
    <name type="scientific">Aureimonas endophytica</name>
    <dbReference type="NCBI Taxonomy" id="2027858"/>
    <lineage>
        <taxon>Bacteria</taxon>
        <taxon>Pseudomonadati</taxon>
        <taxon>Pseudomonadota</taxon>
        <taxon>Alphaproteobacteria</taxon>
        <taxon>Hyphomicrobiales</taxon>
        <taxon>Aurantimonadaceae</taxon>
        <taxon>Aureimonas</taxon>
    </lineage>
</organism>
<name>A0A916ZDW0_9HYPH</name>
<evidence type="ECO:0000313" key="3">
    <source>
        <dbReference type="EMBL" id="GGD91190.1"/>
    </source>
</evidence>
<dbReference type="InterPro" id="IPR011033">
    <property type="entry name" value="PRC_barrel-like_sf"/>
</dbReference>
<dbReference type="RefSeq" id="WP_188906841.1">
    <property type="nucleotide sequence ID" value="NZ_BMIQ01000001.1"/>
</dbReference>
<dbReference type="SUPFAM" id="SSF50346">
    <property type="entry name" value="PRC-barrel domain"/>
    <property type="match status" value="1"/>
</dbReference>
<dbReference type="Pfam" id="PF05239">
    <property type="entry name" value="PRC"/>
    <property type="match status" value="1"/>
</dbReference>
<keyword evidence="1" id="KW-0732">Signal</keyword>
<evidence type="ECO:0000259" key="2">
    <source>
        <dbReference type="Pfam" id="PF05239"/>
    </source>
</evidence>
<dbReference type="InterPro" id="IPR027275">
    <property type="entry name" value="PRC-brl_dom"/>
</dbReference>
<evidence type="ECO:0000313" key="4">
    <source>
        <dbReference type="Proteomes" id="UP000644699"/>
    </source>
</evidence>
<dbReference type="EMBL" id="BMIQ01000001">
    <property type="protein sequence ID" value="GGD91190.1"/>
    <property type="molecule type" value="Genomic_DNA"/>
</dbReference>
<feature type="domain" description="PRC-barrel" evidence="2">
    <location>
        <begin position="48"/>
        <end position="101"/>
    </location>
</feature>
<dbReference type="Gene3D" id="2.30.30.240">
    <property type="entry name" value="PRC-barrel domain"/>
    <property type="match status" value="1"/>
</dbReference>
<reference evidence="3" key="2">
    <citation type="submission" date="2020-09" db="EMBL/GenBank/DDBJ databases">
        <authorList>
            <person name="Sun Q."/>
            <person name="Zhou Y."/>
        </authorList>
    </citation>
    <scope>NUCLEOTIDE SEQUENCE</scope>
    <source>
        <strain evidence="3">CGMCC 1.15367</strain>
    </source>
</reference>
<dbReference type="Proteomes" id="UP000644699">
    <property type="component" value="Unassembled WGS sequence"/>
</dbReference>
<accession>A0A916ZDW0</accession>
<evidence type="ECO:0000256" key="1">
    <source>
        <dbReference type="SAM" id="SignalP"/>
    </source>
</evidence>
<proteinExistence type="predicted"/>
<sequence>MRRPRLSAVLALALGTAYAVGPAGAQVQYVELPDGAILAPWNMTVDAVEDLDVLGANGQKIGEVEEVIGTDPATPAALVVDFEGGSGFDTRDDIAVPLDAFSMAPKGLLMTLSADSVAALPTWDD</sequence>